<dbReference type="SMART" id="SM00181">
    <property type="entry name" value="EGF"/>
    <property type="match status" value="2"/>
</dbReference>
<dbReference type="PANTHER" id="PTHR27005">
    <property type="entry name" value="WALL-ASSOCIATED RECEPTOR KINASE-LIKE 21"/>
    <property type="match status" value="1"/>
</dbReference>
<keyword evidence="4" id="KW-1015">Disulfide bond</keyword>
<comment type="caution">
    <text evidence="5">Lacks conserved residue(s) required for the propagation of feature annotation.</text>
</comment>
<keyword evidence="3 6" id="KW-0067">ATP-binding</keyword>
<keyword evidence="1" id="KW-0677">Repeat</keyword>
<keyword evidence="2 6" id="KW-0547">Nucleotide-binding</keyword>
<evidence type="ECO:0008006" key="12">
    <source>
        <dbReference type="Google" id="ProtNLM"/>
    </source>
</evidence>
<feature type="domain" description="EGF-like" evidence="9">
    <location>
        <begin position="121"/>
        <end position="171"/>
    </location>
</feature>
<dbReference type="InterPro" id="IPR001245">
    <property type="entry name" value="Ser-Thr/Tyr_kinase_cat_dom"/>
</dbReference>
<dbReference type="OrthoDB" id="10060424at2759"/>
<dbReference type="PROSITE" id="PS50026">
    <property type="entry name" value="EGF_3"/>
    <property type="match status" value="1"/>
</dbReference>
<feature type="domain" description="Protein kinase" evidence="8">
    <location>
        <begin position="233"/>
        <end position="514"/>
    </location>
</feature>
<proteinExistence type="predicted"/>
<keyword evidence="7" id="KW-0812">Transmembrane</keyword>
<dbReference type="InterPro" id="IPR045274">
    <property type="entry name" value="WAK-like"/>
</dbReference>
<dbReference type="InterPro" id="IPR000152">
    <property type="entry name" value="EGF-type_Asp/Asn_hydroxyl_site"/>
</dbReference>
<accession>A0A5J9UL19</accession>
<evidence type="ECO:0000256" key="2">
    <source>
        <dbReference type="ARBA" id="ARBA00022741"/>
    </source>
</evidence>
<evidence type="ECO:0000256" key="3">
    <source>
        <dbReference type="ARBA" id="ARBA00022840"/>
    </source>
</evidence>
<dbReference type="PANTHER" id="PTHR27005:SF162">
    <property type="entry name" value="OS11G0691500 PROTEIN"/>
    <property type="match status" value="1"/>
</dbReference>
<dbReference type="InterPro" id="IPR009030">
    <property type="entry name" value="Growth_fac_rcpt_cys_sf"/>
</dbReference>
<keyword evidence="7" id="KW-1133">Transmembrane helix</keyword>
<dbReference type="AlphaFoldDB" id="A0A5J9UL19"/>
<dbReference type="GO" id="GO:0005509">
    <property type="term" value="F:calcium ion binding"/>
    <property type="evidence" value="ECO:0007669"/>
    <property type="project" value="InterPro"/>
</dbReference>
<evidence type="ECO:0000256" key="4">
    <source>
        <dbReference type="ARBA" id="ARBA00023157"/>
    </source>
</evidence>
<name>A0A5J9UL19_9POAL</name>
<dbReference type="CDD" id="cd00054">
    <property type="entry name" value="EGF_CA"/>
    <property type="match status" value="1"/>
</dbReference>
<evidence type="ECO:0000259" key="8">
    <source>
        <dbReference type="PROSITE" id="PS50011"/>
    </source>
</evidence>
<organism evidence="10 11">
    <name type="scientific">Eragrostis curvula</name>
    <name type="common">weeping love grass</name>
    <dbReference type="NCBI Taxonomy" id="38414"/>
    <lineage>
        <taxon>Eukaryota</taxon>
        <taxon>Viridiplantae</taxon>
        <taxon>Streptophyta</taxon>
        <taxon>Embryophyta</taxon>
        <taxon>Tracheophyta</taxon>
        <taxon>Spermatophyta</taxon>
        <taxon>Magnoliopsida</taxon>
        <taxon>Liliopsida</taxon>
        <taxon>Poales</taxon>
        <taxon>Poaceae</taxon>
        <taxon>PACMAD clade</taxon>
        <taxon>Chloridoideae</taxon>
        <taxon>Eragrostideae</taxon>
        <taxon>Eragrostidinae</taxon>
        <taxon>Eragrostis</taxon>
    </lineage>
</organism>
<evidence type="ECO:0000256" key="5">
    <source>
        <dbReference type="PROSITE-ProRule" id="PRU00076"/>
    </source>
</evidence>
<dbReference type="InterPro" id="IPR000719">
    <property type="entry name" value="Prot_kinase_dom"/>
</dbReference>
<dbReference type="FunFam" id="3.30.200.20:FF:000337">
    <property type="entry name" value="Wall-associated receptor kinase 3"/>
    <property type="match status" value="1"/>
</dbReference>
<dbReference type="InterPro" id="IPR011009">
    <property type="entry name" value="Kinase-like_dom_sf"/>
</dbReference>
<feature type="binding site" evidence="6">
    <location>
        <position position="261"/>
    </location>
    <ligand>
        <name>ATP</name>
        <dbReference type="ChEBI" id="CHEBI:30616"/>
    </ligand>
</feature>
<feature type="transmembrane region" description="Helical" evidence="7">
    <location>
        <begin position="177"/>
        <end position="198"/>
    </location>
</feature>
<evidence type="ECO:0000313" key="11">
    <source>
        <dbReference type="Proteomes" id="UP000324897"/>
    </source>
</evidence>
<dbReference type="SUPFAM" id="SSF57184">
    <property type="entry name" value="Growth factor receptor domain"/>
    <property type="match status" value="1"/>
</dbReference>
<keyword evidence="5" id="KW-0245">EGF-like domain</keyword>
<dbReference type="GO" id="GO:0005886">
    <property type="term" value="C:plasma membrane"/>
    <property type="evidence" value="ECO:0007669"/>
    <property type="project" value="TreeGrafter"/>
</dbReference>
<evidence type="ECO:0000256" key="7">
    <source>
        <dbReference type="SAM" id="Phobius"/>
    </source>
</evidence>
<evidence type="ECO:0000313" key="10">
    <source>
        <dbReference type="EMBL" id="TVU24503.1"/>
    </source>
</evidence>
<reference evidence="10 11" key="1">
    <citation type="journal article" date="2019" name="Sci. Rep.">
        <title>A high-quality genome of Eragrostis curvula grass provides insights into Poaceae evolution and supports new strategies to enhance forage quality.</title>
        <authorList>
            <person name="Carballo J."/>
            <person name="Santos B.A.C.M."/>
            <person name="Zappacosta D."/>
            <person name="Garbus I."/>
            <person name="Selva J.P."/>
            <person name="Gallo C.A."/>
            <person name="Diaz A."/>
            <person name="Albertini E."/>
            <person name="Caccamo M."/>
            <person name="Echenique V."/>
        </authorList>
    </citation>
    <scope>NUCLEOTIDE SEQUENCE [LARGE SCALE GENOMIC DNA]</scope>
    <source>
        <strain evidence="11">cv. Victoria</strain>
        <tissue evidence="10">Leaf</tissue>
    </source>
</reference>
<keyword evidence="7" id="KW-0472">Membrane</keyword>
<dbReference type="Pfam" id="PF07714">
    <property type="entry name" value="PK_Tyr_Ser-Thr"/>
    <property type="match status" value="1"/>
</dbReference>
<dbReference type="EMBL" id="RWGY01000013">
    <property type="protein sequence ID" value="TVU24503.1"/>
    <property type="molecule type" value="Genomic_DNA"/>
</dbReference>
<dbReference type="SUPFAM" id="SSF56112">
    <property type="entry name" value="Protein kinase-like (PK-like)"/>
    <property type="match status" value="1"/>
</dbReference>
<dbReference type="InterPro" id="IPR001881">
    <property type="entry name" value="EGF-like_Ca-bd_dom"/>
</dbReference>
<evidence type="ECO:0000259" key="9">
    <source>
        <dbReference type="PROSITE" id="PS50026"/>
    </source>
</evidence>
<dbReference type="PROSITE" id="PS00107">
    <property type="entry name" value="PROTEIN_KINASE_ATP"/>
    <property type="match status" value="1"/>
</dbReference>
<sequence>MAPSPLPHPRPGCPGKCGTMDIPYPFGIGPDCAWPGHWYQFRRQDLIRNGPESFLTRGGERMPVVLDWAISSNGSCGEAGIAPACVSAHSYCVNPIQGHGYLCNCSQGYMGNPYVVDGCTNIDECKLRKSNPTKYGREYPCASGSTCHDIPGDYKCKCRFGLIGDGKMECRPIIPTYAIAVVATFVSIVLACLAIMLFRTQKQRKLFSQNGGDILKDLGITIFKEQELKKITKGYKNAIGEGAFGKVYMGTIGADQRVAVKCSNPKGKALPQEEFRNEIIFQFRISHKNVVRLVGCCLETEVPMLVFEFVPKGSLYNMLHCLNDQIHTLLLPTRLDIAIGTAEALAYMHSHGGHGNHVHGDVKSANILLDDKFVPKVSDFGSSKLLTMGYTTSIAADMSYIDPVCMKTGRLTEKSDVYSFGVVIVEIITGKTAKYDGDKSLPIDFVKCCKDAGNGRRMYDRGIITTGDDAQPHAYMECLDRIGALAVRCLKEDVDDRPTMTEVVVELKQVNIIISGGACPEAS</sequence>
<evidence type="ECO:0000256" key="1">
    <source>
        <dbReference type="ARBA" id="ARBA00022737"/>
    </source>
</evidence>
<dbReference type="Gene3D" id="2.10.25.10">
    <property type="entry name" value="Laminin"/>
    <property type="match status" value="1"/>
</dbReference>
<dbReference type="InterPro" id="IPR000742">
    <property type="entry name" value="EGF"/>
</dbReference>
<dbReference type="GO" id="GO:0007166">
    <property type="term" value="P:cell surface receptor signaling pathway"/>
    <property type="evidence" value="ECO:0007669"/>
    <property type="project" value="InterPro"/>
</dbReference>
<dbReference type="Proteomes" id="UP000324897">
    <property type="component" value="Chromosome 2"/>
</dbReference>
<dbReference type="PROSITE" id="PS50011">
    <property type="entry name" value="PROTEIN_KINASE_DOM"/>
    <property type="match status" value="1"/>
</dbReference>
<dbReference type="GO" id="GO:0005524">
    <property type="term" value="F:ATP binding"/>
    <property type="evidence" value="ECO:0007669"/>
    <property type="project" value="UniProtKB-UniRule"/>
</dbReference>
<dbReference type="SMART" id="SM00220">
    <property type="entry name" value="S_TKc"/>
    <property type="match status" value="1"/>
</dbReference>
<dbReference type="Gene3D" id="3.30.200.20">
    <property type="entry name" value="Phosphorylase Kinase, domain 1"/>
    <property type="match status" value="1"/>
</dbReference>
<dbReference type="InterPro" id="IPR017441">
    <property type="entry name" value="Protein_kinase_ATP_BS"/>
</dbReference>
<feature type="non-terminal residue" evidence="10">
    <location>
        <position position="1"/>
    </location>
</feature>
<dbReference type="Gene3D" id="1.10.510.10">
    <property type="entry name" value="Transferase(Phosphotransferase) domain 1"/>
    <property type="match status" value="1"/>
</dbReference>
<keyword evidence="11" id="KW-1185">Reference proteome</keyword>
<dbReference type="SMART" id="SM00179">
    <property type="entry name" value="EGF_CA"/>
    <property type="match status" value="1"/>
</dbReference>
<comment type="caution">
    <text evidence="10">The sequence shown here is derived from an EMBL/GenBank/DDBJ whole genome shotgun (WGS) entry which is preliminary data.</text>
</comment>
<dbReference type="GO" id="GO:0004674">
    <property type="term" value="F:protein serine/threonine kinase activity"/>
    <property type="evidence" value="ECO:0007669"/>
    <property type="project" value="TreeGrafter"/>
</dbReference>
<protein>
    <recommendedName>
        <fullName evidence="12">Protein kinase domain-containing protein</fullName>
    </recommendedName>
</protein>
<gene>
    <name evidence="10" type="ORF">EJB05_26945</name>
</gene>
<evidence type="ECO:0000256" key="6">
    <source>
        <dbReference type="PROSITE-ProRule" id="PRU10141"/>
    </source>
</evidence>
<dbReference type="Gramene" id="TVU24503">
    <property type="protein sequence ID" value="TVU24503"/>
    <property type="gene ID" value="EJB05_26945"/>
</dbReference>
<dbReference type="PROSITE" id="PS00010">
    <property type="entry name" value="ASX_HYDROXYL"/>
    <property type="match status" value="1"/>
</dbReference>